<dbReference type="Proteomes" id="UP000177346">
    <property type="component" value="Unassembled WGS sequence"/>
</dbReference>
<dbReference type="InterPro" id="IPR029063">
    <property type="entry name" value="SAM-dependent_MTases_sf"/>
</dbReference>
<proteinExistence type="predicted"/>
<dbReference type="AlphaFoldDB" id="A0A1F5XGK4"/>
<gene>
    <name evidence="3" type="ORF">A3B19_01380</name>
</gene>
<feature type="domain" description="Methyltransferase type 11" evidence="2">
    <location>
        <begin position="18"/>
        <end position="105"/>
    </location>
</feature>
<dbReference type="PANTHER" id="PTHR43591">
    <property type="entry name" value="METHYLTRANSFERASE"/>
    <property type="match status" value="1"/>
</dbReference>
<keyword evidence="1" id="KW-0472">Membrane</keyword>
<organism evidence="3 4">
    <name type="scientific">Candidatus Giovannonibacteria bacterium RIFCSPLOWO2_01_FULL_46_32</name>
    <dbReference type="NCBI Taxonomy" id="1798353"/>
    <lineage>
        <taxon>Bacteria</taxon>
        <taxon>Candidatus Giovannoniibacteriota</taxon>
    </lineage>
</organism>
<evidence type="ECO:0000259" key="2">
    <source>
        <dbReference type="Pfam" id="PF08241"/>
    </source>
</evidence>
<keyword evidence="1" id="KW-0812">Transmembrane</keyword>
<evidence type="ECO:0000256" key="1">
    <source>
        <dbReference type="SAM" id="Phobius"/>
    </source>
</evidence>
<sequence>MSHAEYCGQFVPIGGKVLDVGSGKGNFLREMAGLGFDAYGVESSPERVFSAIGGKVVRASAENLPFPDNHFDFVNCAEVSEHVDNPARMLQEIFRVLKPGCRCYISFHNRWGVYDYHYHLHFINWMPRAWTGPILKFLGKQKEDGSAGRQKLTTMHYYTYSRAAKLVRAAGFSAEDIRKEKIRKFFGATRLPFFVLYFTLLRPLYFNTFHLLLTKPIK</sequence>
<evidence type="ECO:0000313" key="4">
    <source>
        <dbReference type="Proteomes" id="UP000177346"/>
    </source>
</evidence>
<accession>A0A1F5XGK4</accession>
<protein>
    <recommendedName>
        <fullName evidence="2">Methyltransferase type 11 domain-containing protein</fullName>
    </recommendedName>
</protein>
<name>A0A1F5XGK4_9BACT</name>
<comment type="caution">
    <text evidence="3">The sequence shown here is derived from an EMBL/GenBank/DDBJ whole genome shotgun (WGS) entry which is preliminary data.</text>
</comment>
<keyword evidence="1" id="KW-1133">Transmembrane helix</keyword>
<evidence type="ECO:0000313" key="3">
    <source>
        <dbReference type="EMBL" id="OGF87065.1"/>
    </source>
</evidence>
<feature type="transmembrane region" description="Helical" evidence="1">
    <location>
        <begin position="185"/>
        <end position="205"/>
    </location>
</feature>
<dbReference type="Gene3D" id="3.40.50.150">
    <property type="entry name" value="Vaccinia Virus protein VP39"/>
    <property type="match status" value="1"/>
</dbReference>
<dbReference type="Pfam" id="PF08241">
    <property type="entry name" value="Methyltransf_11"/>
    <property type="match status" value="1"/>
</dbReference>
<dbReference type="EMBL" id="MFIF01000009">
    <property type="protein sequence ID" value="OGF87065.1"/>
    <property type="molecule type" value="Genomic_DNA"/>
</dbReference>
<dbReference type="InterPro" id="IPR013216">
    <property type="entry name" value="Methyltransf_11"/>
</dbReference>
<dbReference type="CDD" id="cd02440">
    <property type="entry name" value="AdoMet_MTases"/>
    <property type="match status" value="1"/>
</dbReference>
<dbReference type="GO" id="GO:0008757">
    <property type="term" value="F:S-adenosylmethionine-dependent methyltransferase activity"/>
    <property type="evidence" value="ECO:0007669"/>
    <property type="project" value="InterPro"/>
</dbReference>
<dbReference type="SUPFAM" id="SSF53335">
    <property type="entry name" value="S-adenosyl-L-methionine-dependent methyltransferases"/>
    <property type="match status" value="1"/>
</dbReference>
<reference evidence="3 4" key="1">
    <citation type="journal article" date="2016" name="Nat. Commun.">
        <title>Thousands of microbial genomes shed light on interconnected biogeochemical processes in an aquifer system.</title>
        <authorList>
            <person name="Anantharaman K."/>
            <person name="Brown C.T."/>
            <person name="Hug L.A."/>
            <person name="Sharon I."/>
            <person name="Castelle C.J."/>
            <person name="Probst A.J."/>
            <person name="Thomas B.C."/>
            <person name="Singh A."/>
            <person name="Wilkins M.J."/>
            <person name="Karaoz U."/>
            <person name="Brodie E.L."/>
            <person name="Williams K.H."/>
            <person name="Hubbard S.S."/>
            <person name="Banfield J.F."/>
        </authorList>
    </citation>
    <scope>NUCLEOTIDE SEQUENCE [LARGE SCALE GENOMIC DNA]</scope>
</reference>